<dbReference type="GO" id="GO:0006310">
    <property type="term" value="P:DNA recombination"/>
    <property type="evidence" value="ECO:0007669"/>
    <property type="project" value="UniProtKB-KW"/>
</dbReference>
<dbReference type="Gene3D" id="1.10.443.10">
    <property type="entry name" value="Intergrase catalytic core"/>
    <property type="match status" value="1"/>
</dbReference>
<keyword evidence="1" id="KW-0233">DNA recombination</keyword>
<dbReference type="OrthoDB" id="97297at2759"/>
<gene>
    <name evidence="2" type="ORF">Plil01_000569700</name>
</gene>
<protein>
    <submittedName>
        <fullName evidence="2">Unnamed protein product</fullName>
    </submittedName>
</protein>
<reference evidence="2" key="1">
    <citation type="submission" date="2023-04" db="EMBL/GenBank/DDBJ databases">
        <title>Phytophthora lilii NBRC 32176.</title>
        <authorList>
            <person name="Ichikawa N."/>
            <person name="Sato H."/>
            <person name="Tonouchi N."/>
        </authorList>
    </citation>
    <scope>NUCLEOTIDE SEQUENCE</scope>
    <source>
        <strain evidence="2">NBRC 32176</strain>
    </source>
</reference>
<accession>A0A9W6TMM3</accession>
<dbReference type="InterPro" id="IPR011010">
    <property type="entry name" value="DNA_brk_join_enz"/>
</dbReference>
<keyword evidence="3" id="KW-1185">Reference proteome</keyword>
<sequence length="234" mass="26012">MRWSKNISEERDAPEQVMLGSLDPRVCALLNFAVYMEMSPQLPGSEYVFGNPAAGHRVIRRFLQDVFSSDDFQAQRSGNLGTHSLRKGAATYSSRCGVQKDYINRRGRWRTRKAIVDTYIDNTQPYPDAVAAGSLTGPLGPCFYLLRKVVQCVSTEFLSDKVDHITKQVLGSEVAKTMALPLLWAALTPPGGFDYKLIPNRLKERIVQQYIEAGGDRLVNPVNRVGVYIVGDGA</sequence>
<dbReference type="GO" id="GO:0003677">
    <property type="term" value="F:DNA binding"/>
    <property type="evidence" value="ECO:0007669"/>
    <property type="project" value="InterPro"/>
</dbReference>
<evidence type="ECO:0000256" key="1">
    <source>
        <dbReference type="ARBA" id="ARBA00023172"/>
    </source>
</evidence>
<dbReference type="SUPFAM" id="SSF56349">
    <property type="entry name" value="DNA breaking-rejoining enzymes"/>
    <property type="match status" value="1"/>
</dbReference>
<name>A0A9W6TMM3_9STRA</name>
<dbReference type="Proteomes" id="UP001165083">
    <property type="component" value="Unassembled WGS sequence"/>
</dbReference>
<dbReference type="EMBL" id="BSXW01000243">
    <property type="protein sequence ID" value="GMF16150.1"/>
    <property type="molecule type" value="Genomic_DNA"/>
</dbReference>
<dbReference type="GO" id="GO:0015074">
    <property type="term" value="P:DNA integration"/>
    <property type="evidence" value="ECO:0007669"/>
    <property type="project" value="InterPro"/>
</dbReference>
<dbReference type="AlphaFoldDB" id="A0A9W6TMM3"/>
<comment type="caution">
    <text evidence="2">The sequence shown here is derived from an EMBL/GenBank/DDBJ whole genome shotgun (WGS) entry which is preliminary data.</text>
</comment>
<evidence type="ECO:0000313" key="3">
    <source>
        <dbReference type="Proteomes" id="UP001165083"/>
    </source>
</evidence>
<evidence type="ECO:0000313" key="2">
    <source>
        <dbReference type="EMBL" id="GMF16150.1"/>
    </source>
</evidence>
<proteinExistence type="predicted"/>
<dbReference type="InterPro" id="IPR013762">
    <property type="entry name" value="Integrase-like_cat_sf"/>
</dbReference>
<organism evidence="2 3">
    <name type="scientific">Phytophthora lilii</name>
    <dbReference type="NCBI Taxonomy" id="2077276"/>
    <lineage>
        <taxon>Eukaryota</taxon>
        <taxon>Sar</taxon>
        <taxon>Stramenopiles</taxon>
        <taxon>Oomycota</taxon>
        <taxon>Peronosporomycetes</taxon>
        <taxon>Peronosporales</taxon>
        <taxon>Peronosporaceae</taxon>
        <taxon>Phytophthora</taxon>
    </lineage>
</organism>